<dbReference type="EC" id="3.5.1.28" evidence="2"/>
<dbReference type="PANTHER" id="PTHR30417:SF1">
    <property type="entry name" value="N-ACETYLMURAMOYL-L-ALANINE AMIDASE AMID"/>
    <property type="match status" value="1"/>
</dbReference>
<dbReference type="Pfam" id="PF01510">
    <property type="entry name" value="Amidase_2"/>
    <property type="match status" value="1"/>
</dbReference>
<dbReference type="Gene3D" id="1.10.530.10">
    <property type="match status" value="1"/>
</dbReference>
<evidence type="ECO:0000256" key="4">
    <source>
        <dbReference type="ARBA" id="ARBA00023316"/>
    </source>
</evidence>
<proteinExistence type="predicted"/>
<dbReference type="InterPro" id="IPR051206">
    <property type="entry name" value="NAMLAA_amidase_2"/>
</dbReference>
<dbReference type="GO" id="GO:0071555">
    <property type="term" value="P:cell wall organization"/>
    <property type="evidence" value="ECO:0007669"/>
    <property type="project" value="UniProtKB-KW"/>
</dbReference>
<dbReference type="InterPro" id="IPR036505">
    <property type="entry name" value="Amidase/PGRP_sf"/>
</dbReference>
<evidence type="ECO:0000256" key="2">
    <source>
        <dbReference type="ARBA" id="ARBA00011901"/>
    </source>
</evidence>
<name>A0AB39QNQ3_9ACTN</name>
<gene>
    <name evidence="7" type="ORF">AB5J52_24690</name>
</gene>
<dbReference type="GO" id="GO:0009253">
    <property type="term" value="P:peptidoglycan catabolic process"/>
    <property type="evidence" value="ECO:0007669"/>
    <property type="project" value="InterPro"/>
</dbReference>
<dbReference type="SMART" id="SM00644">
    <property type="entry name" value="Ami_2"/>
    <property type="match status" value="1"/>
</dbReference>
<dbReference type="InterPro" id="IPR002502">
    <property type="entry name" value="Amidase_domain"/>
</dbReference>
<evidence type="ECO:0000256" key="1">
    <source>
        <dbReference type="ARBA" id="ARBA00001561"/>
    </source>
</evidence>
<dbReference type="RefSeq" id="WP_369223912.1">
    <property type="nucleotide sequence ID" value="NZ_CP163441.1"/>
</dbReference>
<dbReference type="Gene3D" id="3.40.80.10">
    <property type="entry name" value="Peptidoglycan recognition protein-like"/>
    <property type="match status" value="1"/>
</dbReference>
<sequence length="639" mass="66981">MTLYRRNSTRWPASAVVGSVVAAGALALLPSAAQAQTGTSRPSGAQADFAAAAAKYDVPVSVLMGVTREESGWQSHPGYSDKGGYGPGNLTDVTTDMLVDGAAGAGGRSDLSALVNRPGMHTLRTASKLTGIPAARLRTDRGANLEGTAALLASYQKTLTGSLPQNPSEWTAAVAEYSHLTDKKAATRYVDGVFRAIASGAEQQTAQGTLRLAADQGARPDLSQLDELKLTSADTTTGAECPATMDCAYAPVAVTGSNGQVSNRPANGIQIDRIVIHTAEGTFASALSTLSAPGAVVSAHYLMDTDGSTTQLMPAEDIAYAVGNYHYNLHSVSIEHAGFTAQGAQWYTDATYQQTAELVKYLAQRYDVPLDRQHILGHDNVPGSLDSNLAKQHWDPGTAWDWNRFMRLLGAPAAKGPHGVGPAGSVVTIAPGFERNTQSYTVCPADDPSGVTTACGEVAQPSNSLFVRQAPAADAPLLLDPDVHPGLTAGTDQISDWSDRVQAGQQFVVADRQGDWTAIWYDGQEGWIYNPCGRNTVPTTGVTVISAVGPDAAPLYGQAYPAASEYPAGLSPSRQVALTAPGYRIPVGQAYVVDQPAAAADDYFASGAVVKGAQKYYQAQFNNRTIYVNAADVTATEAR</sequence>
<protein>
    <recommendedName>
        <fullName evidence="2">N-acetylmuramoyl-L-alanine amidase</fullName>
        <ecNumber evidence="2">3.5.1.28</ecNumber>
    </recommendedName>
</protein>
<dbReference type="PANTHER" id="PTHR30417">
    <property type="entry name" value="N-ACETYLMURAMOYL-L-ALANINE AMIDASE AMID"/>
    <property type="match status" value="1"/>
</dbReference>
<evidence type="ECO:0000256" key="5">
    <source>
        <dbReference type="SAM" id="SignalP"/>
    </source>
</evidence>
<accession>A0AB39QNQ3</accession>
<dbReference type="GO" id="GO:0008745">
    <property type="term" value="F:N-acetylmuramoyl-L-alanine amidase activity"/>
    <property type="evidence" value="ECO:0007669"/>
    <property type="project" value="UniProtKB-EC"/>
</dbReference>
<dbReference type="SUPFAM" id="SSF55846">
    <property type="entry name" value="N-acetylmuramoyl-L-alanine amidase-like"/>
    <property type="match status" value="1"/>
</dbReference>
<dbReference type="GO" id="GO:0009254">
    <property type="term" value="P:peptidoglycan turnover"/>
    <property type="evidence" value="ECO:0007669"/>
    <property type="project" value="TreeGrafter"/>
</dbReference>
<dbReference type="FunFam" id="3.40.80.10:FF:000006">
    <property type="entry name" value="N-acetylmuramoyl-L-alanine amidase"/>
    <property type="match status" value="1"/>
</dbReference>
<evidence type="ECO:0000256" key="3">
    <source>
        <dbReference type="ARBA" id="ARBA00022801"/>
    </source>
</evidence>
<keyword evidence="3 7" id="KW-0378">Hydrolase</keyword>
<evidence type="ECO:0000313" key="7">
    <source>
        <dbReference type="EMBL" id="XDQ45192.1"/>
    </source>
</evidence>
<comment type="catalytic activity">
    <reaction evidence="1">
        <text>Hydrolyzes the link between N-acetylmuramoyl residues and L-amino acid residues in certain cell-wall glycopeptides.</text>
        <dbReference type="EC" id="3.5.1.28"/>
    </reaction>
</comment>
<reference evidence="7" key="1">
    <citation type="submission" date="2024-07" db="EMBL/GenBank/DDBJ databases">
        <authorList>
            <person name="Yu S.T."/>
        </authorList>
    </citation>
    <scope>NUCLEOTIDE SEQUENCE</scope>
    <source>
        <strain evidence="7">R39</strain>
    </source>
</reference>
<keyword evidence="5" id="KW-0732">Signal</keyword>
<feature type="chain" id="PRO_5044215951" description="N-acetylmuramoyl-L-alanine amidase" evidence="5">
    <location>
        <begin position="36"/>
        <end position="639"/>
    </location>
</feature>
<organism evidence="7">
    <name type="scientific">Streptomyces sp. R39</name>
    <dbReference type="NCBI Taxonomy" id="3238631"/>
    <lineage>
        <taxon>Bacteria</taxon>
        <taxon>Bacillati</taxon>
        <taxon>Actinomycetota</taxon>
        <taxon>Actinomycetes</taxon>
        <taxon>Kitasatosporales</taxon>
        <taxon>Streptomycetaceae</taxon>
        <taxon>Streptomyces</taxon>
    </lineage>
</organism>
<dbReference type="AlphaFoldDB" id="A0AB39QNQ3"/>
<feature type="signal peptide" evidence="5">
    <location>
        <begin position="1"/>
        <end position="35"/>
    </location>
</feature>
<keyword evidence="4" id="KW-0961">Cell wall biogenesis/degradation</keyword>
<evidence type="ECO:0000259" key="6">
    <source>
        <dbReference type="SMART" id="SM00644"/>
    </source>
</evidence>
<feature type="domain" description="N-acetylmuramoyl-L-alanine amidase" evidence="6">
    <location>
        <begin position="259"/>
        <end position="397"/>
    </location>
</feature>
<dbReference type="EMBL" id="CP163441">
    <property type="protein sequence ID" value="XDQ45192.1"/>
    <property type="molecule type" value="Genomic_DNA"/>
</dbReference>